<evidence type="ECO:0000313" key="3">
    <source>
        <dbReference type="Proteomes" id="UP000000428"/>
    </source>
</evidence>
<keyword evidence="3" id="KW-1185">Reference proteome</keyword>
<accession>Q82G11</accession>
<dbReference type="HOGENOM" id="CLU_131550_1_2_11"/>
<feature type="domain" description="DUF397" evidence="1">
    <location>
        <begin position="11"/>
        <end position="65"/>
    </location>
</feature>
<proteinExistence type="predicted"/>
<sequence>MREPTMPTTKLTWQKSSYCPEGNSCVHIAADPSTETLHLTETGDSTGAILTTTPTAFRTLLHTLKKETHRG</sequence>
<gene>
    <name evidence="2" type="ORF">SAVERM_4088</name>
</gene>
<dbReference type="EMBL" id="BA000030">
    <property type="protein sequence ID" value="BAC71800.1"/>
    <property type="molecule type" value="Genomic_DNA"/>
</dbReference>
<dbReference type="AlphaFoldDB" id="Q82G11"/>
<evidence type="ECO:0000259" key="1">
    <source>
        <dbReference type="Pfam" id="PF04149"/>
    </source>
</evidence>
<reference evidence="2 3" key="3">
    <citation type="journal article" date="2014" name="J. Ind. Microbiol. Biotechnol.">
        <title>Genome mining of the Streptomyces avermitilis genome and development of genome-minimized hosts for heterologous expression of biosynthetic gene clusters.</title>
        <authorList>
            <person name="Ikeda H."/>
            <person name="Shin-ya K."/>
            <person name="Omura S."/>
        </authorList>
    </citation>
    <scope>NUCLEOTIDE SEQUENCE [LARGE SCALE GENOMIC DNA]</scope>
    <source>
        <strain evidence="3">ATCC 31267 / DSM 46492 / JCM 5070 / NBRC 14893 / NCIMB 12804 / NRRL 8165 / MA-4680</strain>
    </source>
</reference>
<dbReference type="KEGG" id="sma:SAVERM_4088"/>
<reference evidence="2 3" key="2">
    <citation type="journal article" date="2003" name="Nat. Biotechnol.">
        <title>Complete genome sequence and comparative analysis of the industrial microorganism Streptomyces avermitilis.</title>
        <authorList>
            <person name="Ikeda H."/>
            <person name="Ishikawa J."/>
            <person name="Hanamoto A."/>
            <person name="Shinose M."/>
            <person name="Kikuchi H."/>
            <person name="Shiba T."/>
            <person name="Sakaki Y."/>
            <person name="Hattori M."/>
            <person name="Omura S."/>
        </authorList>
    </citation>
    <scope>NUCLEOTIDE SEQUENCE [LARGE SCALE GENOMIC DNA]</scope>
    <source>
        <strain evidence="3">ATCC 31267 / DSM 46492 / JCM 5070 / NBRC 14893 / NCIMB 12804 / NRRL 8165 / MA-4680</strain>
    </source>
</reference>
<dbReference type="Pfam" id="PF04149">
    <property type="entry name" value="DUF397"/>
    <property type="match status" value="1"/>
</dbReference>
<organism evidence="2 3">
    <name type="scientific">Streptomyces avermitilis (strain ATCC 31267 / DSM 46492 / JCM 5070 / NBRC 14893 / NCIMB 12804 / NRRL 8165 / MA-4680)</name>
    <dbReference type="NCBI Taxonomy" id="227882"/>
    <lineage>
        <taxon>Bacteria</taxon>
        <taxon>Bacillati</taxon>
        <taxon>Actinomycetota</taxon>
        <taxon>Actinomycetes</taxon>
        <taxon>Kitasatosporales</taxon>
        <taxon>Streptomycetaceae</taxon>
        <taxon>Streptomyces</taxon>
    </lineage>
</organism>
<protein>
    <recommendedName>
        <fullName evidence="1">DUF397 domain-containing protein</fullName>
    </recommendedName>
</protein>
<name>Q82G11_STRAW</name>
<reference evidence="2 3" key="1">
    <citation type="journal article" date="2001" name="Proc. Natl. Acad. Sci. U.S.A.">
        <title>Genome sequence of an industrial microorganism Streptomyces avermitilis: deducing the ability of producing secondary metabolites.</title>
        <authorList>
            <person name="Omura S."/>
            <person name="Ikeda H."/>
            <person name="Ishikawa J."/>
            <person name="Hanamoto A."/>
            <person name="Takahashi C."/>
            <person name="Shinose M."/>
            <person name="Takahashi Y."/>
            <person name="Horikawa H."/>
            <person name="Nakazawa H."/>
            <person name="Osonoe T."/>
            <person name="Kikuchi H."/>
            <person name="Shiba T."/>
            <person name="Sakaki Y."/>
            <person name="Hattori M."/>
        </authorList>
    </citation>
    <scope>NUCLEOTIDE SEQUENCE [LARGE SCALE GENOMIC DNA]</scope>
    <source>
        <strain evidence="3">ATCC 31267 / DSM 46492 / JCM 5070 / NBRC 14893 / NCIMB 12804 / NRRL 8165 / MA-4680</strain>
    </source>
</reference>
<dbReference type="InterPro" id="IPR007278">
    <property type="entry name" value="DUF397"/>
</dbReference>
<dbReference type="Proteomes" id="UP000000428">
    <property type="component" value="Chromosome"/>
</dbReference>
<evidence type="ECO:0000313" key="2">
    <source>
        <dbReference type="EMBL" id="BAC71800.1"/>
    </source>
</evidence>